<organism evidence="2 3">
    <name type="scientific">Vibrio rhizosphaerae</name>
    <dbReference type="NCBI Taxonomy" id="398736"/>
    <lineage>
        <taxon>Bacteria</taxon>
        <taxon>Pseudomonadati</taxon>
        <taxon>Pseudomonadota</taxon>
        <taxon>Gammaproteobacteria</taxon>
        <taxon>Vibrionales</taxon>
        <taxon>Vibrionaceae</taxon>
        <taxon>Vibrio</taxon>
    </lineage>
</organism>
<dbReference type="GO" id="GO:0005524">
    <property type="term" value="F:ATP binding"/>
    <property type="evidence" value="ECO:0007669"/>
    <property type="project" value="UniProtKB-KW"/>
</dbReference>
<sequence length="420" mass="48754">MKINEDWANGFFSAINEENILKRRESNTTEFKEIFDWKNKEFKSNIARTAAAFSNREGGVIIFGVADRPHIIVGIDDYDSVDDADISVWFNELFSPSIEFVRREFKIGDLIIGILQIFESKNKPIICIKDSAKTFDSDIYYRYSARSSKIKSGDLIYLLNEIKDNEKDNWLKFLSNITQVGIENIALLNSVTGELSSSNNTFLIDDAILSQIKILDKYSESHDGAPAVKIIGDVVDSAKVVEKTKNIFEEDIFEAFLTERSSAKGIDYISSICTMNSEMYPLYYFLNLDFVKPEERFKYVELIETRFKNRNRVLSRLSDDGKIHSKKSQYSLTSSGVGQERKNIHDKIISQEELVLESENDCKLVLETLFSLEKDDADIKYLKHQIFRIFESFYPFEKDLINFVFRWSLTYIDFIYYKEI</sequence>
<keyword evidence="2" id="KW-0547">Nucleotide-binding</keyword>
<dbReference type="EMBL" id="JAWRCP010000001">
    <property type="protein sequence ID" value="MDW6091178.1"/>
    <property type="molecule type" value="Genomic_DNA"/>
</dbReference>
<keyword evidence="3" id="KW-1185">Reference proteome</keyword>
<dbReference type="InterPro" id="IPR038461">
    <property type="entry name" value="Schlafen_AlbA_2_dom_sf"/>
</dbReference>
<name>A0ABU4IQE0_9VIBR</name>
<accession>A0ABU4IQE0</accession>
<keyword evidence="2" id="KW-0067">ATP-binding</keyword>
<evidence type="ECO:0000313" key="2">
    <source>
        <dbReference type="EMBL" id="MDW6091178.1"/>
    </source>
</evidence>
<dbReference type="RefSeq" id="WP_318584158.1">
    <property type="nucleotide sequence ID" value="NZ_JAWRCP010000001.1"/>
</dbReference>
<dbReference type="Pfam" id="PF04326">
    <property type="entry name" value="SLFN_AlbA_2"/>
    <property type="match status" value="1"/>
</dbReference>
<protein>
    <submittedName>
        <fullName evidence="2">ATP-binding protein</fullName>
    </submittedName>
</protein>
<dbReference type="InterPro" id="IPR007421">
    <property type="entry name" value="Schlafen_AlbA_2_dom"/>
</dbReference>
<feature type="domain" description="Schlafen AlbA-2" evidence="1">
    <location>
        <begin position="25"/>
        <end position="150"/>
    </location>
</feature>
<dbReference type="Proteomes" id="UP001279860">
    <property type="component" value="Unassembled WGS sequence"/>
</dbReference>
<proteinExistence type="predicted"/>
<dbReference type="PANTHER" id="PTHR30595:SF6">
    <property type="entry name" value="SCHLAFEN ALBA-2 DOMAIN-CONTAINING PROTEIN"/>
    <property type="match status" value="1"/>
</dbReference>
<gene>
    <name evidence="2" type="ORF">SBX64_01125</name>
</gene>
<comment type="caution">
    <text evidence="2">The sequence shown here is derived from an EMBL/GenBank/DDBJ whole genome shotgun (WGS) entry which is preliminary data.</text>
</comment>
<dbReference type="PANTHER" id="PTHR30595">
    <property type="entry name" value="GLPR-RELATED TRANSCRIPTIONAL REPRESSOR"/>
    <property type="match status" value="1"/>
</dbReference>
<evidence type="ECO:0000259" key="1">
    <source>
        <dbReference type="Pfam" id="PF04326"/>
    </source>
</evidence>
<dbReference type="Gene3D" id="3.30.950.30">
    <property type="entry name" value="Schlafen, AAA domain"/>
    <property type="match status" value="1"/>
</dbReference>
<evidence type="ECO:0000313" key="3">
    <source>
        <dbReference type="Proteomes" id="UP001279860"/>
    </source>
</evidence>
<reference evidence="2 3" key="1">
    <citation type="submission" date="2023-11" db="EMBL/GenBank/DDBJ databases">
        <title>Plant-associative lifestyle of Vibrio porteresiae and its evolutionary dynamics.</title>
        <authorList>
            <person name="Rameshkumar N."/>
            <person name="Kirti K."/>
        </authorList>
    </citation>
    <scope>NUCLEOTIDE SEQUENCE [LARGE SCALE GENOMIC DNA]</scope>
    <source>
        <strain evidence="2 3">MSSRF7</strain>
    </source>
</reference>